<feature type="region of interest" description="Disordered" evidence="1">
    <location>
        <begin position="127"/>
        <end position="149"/>
    </location>
</feature>
<name>A0ABD0YFQ4_9HEMI</name>
<reference evidence="2 3" key="1">
    <citation type="submission" date="2024-07" db="EMBL/GenBank/DDBJ databases">
        <title>Chromosome-level genome assembly of the water stick insect Ranatra chinensis (Heteroptera: Nepidae).</title>
        <authorList>
            <person name="Liu X."/>
        </authorList>
    </citation>
    <scope>NUCLEOTIDE SEQUENCE [LARGE SCALE GENOMIC DNA]</scope>
    <source>
        <strain evidence="2">Cailab_2021Rc</strain>
        <tissue evidence="2">Muscle</tissue>
    </source>
</reference>
<dbReference type="Proteomes" id="UP001558652">
    <property type="component" value="Unassembled WGS sequence"/>
</dbReference>
<evidence type="ECO:0000256" key="1">
    <source>
        <dbReference type="SAM" id="MobiDB-lite"/>
    </source>
</evidence>
<evidence type="ECO:0000313" key="2">
    <source>
        <dbReference type="EMBL" id="KAL1130141.1"/>
    </source>
</evidence>
<dbReference type="AlphaFoldDB" id="A0ABD0YFQ4"/>
<protein>
    <submittedName>
        <fullName evidence="2">Uncharacterized protein</fullName>
    </submittedName>
</protein>
<sequence length="202" mass="22505">MYSAACRAVAETSQPHQETTEFRSPLSDLLISNHLFPKTTVRLTSDEVKMKSLRYTCVLFILMHAQHCCNGGILIPEELQTILQLVYSYMPPIRTGTDSKIGVGFRIGRNADFQIVLELGPQITTTESSSRRRRVSLRERPTPKTEEKHKDTVNKIVPKYDSNIAEVNDVKQTAAGPISNKLSAVTYSVNGTDLKDKQPVGA</sequence>
<organism evidence="2 3">
    <name type="scientific">Ranatra chinensis</name>
    <dbReference type="NCBI Taxonomy" id="642074"/>
    <lineage>
        <taxon>Eukaryota</taxon>
        <taxon>Metazoa</taxon>
        <taxon>Ecdysozoa</taxon>
        <taxon>Arthropoda</taxon>
        <taxon>Hexapoda</taxon>
        <taxon>Insecta</taxon>
        <taxon>Pterygota</taxon>
        <taxon>Neoptera</taxon>
        <taxon>Paraneoptera</taxon>
        <taxon>Hemiptera</taxon>
        <taxon>Heteroptera</taxon>
        <taxon>Panheteroptera</taxon>
        <taxon>Nepomorpha</taxon>
        <taxon>Nepidae</taxon>
        <taxon>Ranatrinae</taxon>
        <taxon>Ranatra</taxon>
    </lineage>
</organism>
<feature type="compositionally biased region" description="Basic and acidic residues" evidence="1">
    <location>
        <begin position="136"/>
        <end position="149"/>
    </location>
</feature>
<dbReference type="EMBL" id="JBFDAA010000008">
    <property type="protein sequence ID" value="KAL1130141.1"/>
    <property type="molecule type" value="Genomic_DNA"/>
</dbReference>
<evidence type="ECO:0000313" key="3">
    <source>
        <dbReference type="Proteomes" id="UP001558652"/>
    </source>
</evidence>
<gene>
    <name evidence="2" type="ORF">AAG570_013079</name>
</gene>
<comment type="caution">
    <text evidence="2">The sequence shown here is derived from an EMBL/GenBank/DDBJ whole genome shotgun (WGS) entry which is preliminary data.</text>
</comment>
<keyword evidence="3" id="KW-1185">Reference proteome</keyword>
<accession>A0ABD0YFQ4</accession>
<proteinExistence type="predicted"/>